<gene>
    <name evidence="1" type="ORF">BDM02DRAFT_3084242</name>
</gene>
<proteinExistence type="predicted"/>
<comment type="caution">
    <text evidence="1">The sequence shown here is derived from an EMBL/GenBank/DDBJ whole genome shotgun (WGS) entry which is preliminary data.</text>
</comment>
<keyword evidence="2" id="KW-1185">Reference proteome</keyword>
<feature type="non-terminal residue" evidence="1">
    <location>
        <position position="1"/>
    </location>
</feature>
<dbReference type="EMBL" id="MU117973">
    <property type="protein sequence ID" value="KAF9651739.1"/>
    <property type="molecule type" value="Genomic_DNA"/>
</dbReference>
<organism evidence="1 2">
    <name type="scientific">Thelephora ganbajun</name>
    <name type="common">Ganba fungus</name>
    <dbReference type="NCBI Taxonomy" id="370292"/>
    <lineage>
        <taxon>Eukaryota</taxon>
        <taxon>Fungi</taxon>
        <taxon>Dikarya</taxon>
        <taxon>Basidiomycota</taxon>
        <taxon>Agaricomycotina</taxon>
        <taxon>Agaricomycetes</taxon>
        <taxon>Thelephorales</taxon>
        <taxon>Thelephoraceae</taxon>
        <taxon>Thelephora</taxon>
    </lineage>
</organism>
<dbReference type="Proteomes" id="UP000886501">
    <property type="component" value="Unassembled WGS sequence"/>
</dbReference>
<reference evidence="1" key="1">
    <citation type="submission" date="2019-10" db="EMBL/GenBank/DDBJ databases">
        <authorList>
            <consortium name="DOE Joint Genome Institute"/>
            <person name="Kuo A."/>
            <person name="Miyauchi S."/>
            <person name="Kiss E."/>
            <person name="Drula E."/>
            <person name="Kohler A."/>
            <person name="Sanchez-Garcia M."/>
            <person name="Andreopoulos B."/>
            <person name="Barry K.W."/>
            <person name="Bonito G."/>
            <person name="Buee M."/>
            <person name="Carver A."/>
            <person name="Chen C."/>
            <person name="Cichocki N."/>
            <person name="Clum A."/>
            <person name="Culley D."/>
            <person name="Crous P.W."/>
            <person name="Fauchery L."/>
            <person name="Girlanda M."/>
            <person name="Hayes R."/>
            <person name="Keri Z."/>
            <person name="Labutti K."/>
            <person name="Lipzen A."/>
            <person name="Lombard V."/>
            <person name="Magnuson J."/>
            <person name="Maillard F."/>
            <person name="Morin E."/>
            <person name="Murat C."/>
            <person name="Nolan M."/>
            <person name="Ohm R."/>
            <person name="Pangilinan J."/>
            <person name="Pereira M."/>
            <person name="Perotto S."/>
            <person name="Peter M."/>
            <person name="Riley R."/>
            <person name="Sitrit Y."/>
            <person name="Stielow B."/>
            <person name="Szollosi G."/>
            <person name="Zifcakova L."/>
            <person name="Stursova M."/>
            <person name="Spatafora J.W."/>
            <person name="Tedersoo L."/>
            <person name="Vaario L.-M."/>
            <person name="Yamada A."/>
            <person name="Yan M."/>
            <person name="Wang P."/>
            <person name="Xu J."/>
            <person name="Bruns T."/>
            <person name="Baldrian P."/>
            <person name="Vilgalys R."/>
            <person name="Henrissat B."/>
            <person name="Grigoriev I.V."/>
            <person name="Hibbett D."/>
            <person name="Nagy L.G."/>
            <person name="Martin F.M."/>
        </authorList>
    </citation>
    <scope>NUCLEOTIDE SEQUENCE</scope>
    <source>
        <strain evidence="1">P2</strain>
    </source>
</reference>
<accession>A0ACB6ZQ80</accession>
<sequence length="247" mass="27498">DNFPDIDKRSCRLLGPTALVVQGLLGLIVILSLVYKRHRESPKRPWKIWLFDVAKQLAGQMFVHGVNLLISGVVARLESGNACVLYFLNILIDTTLGVGIIYYCLKWTTLLVSDKLGLEGFRSGEYGSPPSFVHWIRQLAVYVSCLTVMKLVVVGLFAFWPGIVKVGEWLLSWLGNGDAVQVIFVMGLFPITMNVLQFWLIDSIVKAHAPPFTLIDDPPRLDPGSGDREPLFQADVTDEEDETVDGP</sequence>
<reference evidence="1" key="2">
    <citation type="journal article" date="2020" name="Nat. Commun.">
        <title>Large-scale genome sequencing of mycorrhizal fungi provides insights into the early evolution of symbiotic traits.</title>
        <authorList>
            <person name="Miyauchi S."/>
            <person name="Kiss E."/>
            <person name="Kuo A."/>
            <person name="Drula E."/>
            <person name="Kohler A."/>
            <person name="Sanchez-Garcia M."/>
            <person name="Morin E."/>
            <person name="Andreopoulos B."/>
            <person name="Barry K.W."/>
            <person name="Bonito G."/>
            <person name="Buee M."/>
            <person name="Carver A."/>
            <person name="Chen C."/>
            <person name="Cichocki N."/>
            <person name="Clum A."/>
            <person name="Culley D."/>
            <person name="Crous P.W."/>
            <person name="Fauchery L."/>
            <person name="Girlanda M."/>
            <person name="Hayes R.D."/>
            <person name="Keri Z."/>
            <person name="LaButti K."/>
            <person name="Lipzen A."/>
            <person name="Lombard V."/>
            <person name="Magnuson J."/>
            <person name="Maillard F."/>
            <person name="Murat C."/>
            <person name="Nolan M."/>
            <person name="Ohm R.A."/>
            <person name="Pangilinan J."/>
            <person name="Pereira M.F."/>
            <person name="Perotto S."/>
            <person name="Peter M."/>
            <person name="Pfister S."/>
            <person name="Riley R."/>
            <person name="Sitrit Y."/>
            <person name="Stielow J.B."/>
            <person name="Szollosi G."/>
            <person name="Zifcakova L."/>
            <person name="Stursova M."/>
            <person name="Spatafora J.W."/>
            <person name="Tedersoo L."/>
            <person name="Vaario L.M."/>
            <person name="Yamada A."/>
            <person name="Yan M."/>
            <person name="Wang P."/>
            <person name="Xu J."/>
            <person name="Bruns T."/>
            <person name="Baldrian P."/>
            <person name="Vilgalys R."/>
            <person name="Dunand C."/>
            <person name="Henrissat B."/>
            <person name="Grigoriev I.V."/>
            <person name="Hibbett D."/>
            <person name="Nagy L.G."/>
            <person name="Martin F.M."/>
        </authorList>
    </citation>
    <scope>NUCLEOTIDE SEQUENCE</scope>
    <source>
        <strain evidence="1">P2</strain>
    </source>
</reference>
<feature type="non-terminal residue" evidence="1">
    <location>
        <position position="247"/>
    </location>
</feature>
<name>A0ACB6ZQ80_THEGA</name>
<protein>
    <submittedName>
        <fullName evidence="1">Uncharacterized protein</fullName>
    </submittedName>
</protein>
<evidence type="ECO:0000313" key="1">
    <source>
        <dbReference type="EMBL" id="KAF9651739.1"/>
    </source>
</evidence>
<evidence type="ECO:0000313" key="2">
    <source>
        <dbReference type="Proteomes" id="UP000886501"/>
    </source>
</evidence>